<gene>
    <name evidence="2" type="ORF">Q5P01_000038</name>
</gene>
<dbReference type="EMBL" id="JAUPFM010000134">
    <property type="protein sequence ID" value="KAK2812302.1"/>
    <property type="molecule type" value="Genomic_DNA"/>
</dbReference>
<evidence type="ECO:0000259" key="1">
    <source>
        <dbReference type="Pfam" id="PF01926"/>
    </source>
</evidence>
<keyword evidence="3" id="KW-1185">Reference proteome</keyword>
<dbReference type="SUPFAM" id="SSF52540">
    <property type="entry name" value="P-loop containing nucleoside triphosphate hydrolases"/>
    <property type="match status" value="1"/>
</dbReference>
<dbReference type="PANTHER" id="PTHR14241">
    <property type="entry name" value="INTERFERON-INDUCED PROTEIN 44"/>
    <property type="match status" value="1"/>
</dbReference>
<organism evidence="2 3">
    <name type="scientific">Channa striata</name>
    <name type="common">Snakehead murrel</name>
    <name type="synonym">Ophicephalus striatus</name>
    <dbReference type="NCBI Taxonomy" id="64152"/>
    <lineage>
        <taxon>Eukaryota</taxon>
        <taxon>Metazoa</taxon>
        <taxon>Chordata</taxon>
        <taxon>Craniata</taxon>
        <taxon>Vertebrata</taxon>
        <taxon>Euteleostomi</taxon>
        <taxon>Actinopterygii</taxon>
        <taxon>Neopterygii</taxon>
        <taxon>Teleostei</taxon>
        <taxon>Neoteleostei</taxon>
        <taxon>Acanthomorphata</taxon>
        <taxon>Anabantaria</taxon>
        <taxon>Anabantiformes</taxon>
        <taxon>Channoidei</taxon>
        <taxon>Channidae</taxon>
        <taxon>Channa</taxon>
    </lineage>
</organism>
<dbReference type="GO" id="GO:0006955">
    <property type="term" value="P:immune response"/>
    <property type="evidence" value="ECO:0007669"/>
    <property type="project" value="TreeGrafter"/>
</dbReference>
<dbReference type="Pfam" id="PF01926">
    <property type="entry name" value="MMR_HSR1"/>
    <property type="match status" value="1"/>
</dbReference>
<feature type="domain" description="G" evidence="1">
    <location>
        <begin position="69"/>
        <end position="144"/>
    </location>
</feature>
<comment type="caution">
    <text evidence="2">The sequence shown here is derived from an EMBL/GenBank/DDBJ whole genome shotgun (WGS) entry which is preliminary data.</text>
</comment>
<reference evidence="2" key="1">
    <citation type="submission" date="2023-07" db="EMBL/GenBank/DDBJ databases">
        <title>Chromosome-level Genome Assembly of Striped Snakehead (Channa striata).</title>
        <authorList>
            <person name="Liu H."/>
        </authorList>
    </citation>
    <scope>NUCLEOTIDE SEQUENCE</scope>
    <source>
        <strain evidence="2">Gz</strain>
        <tissue evidence="2">Muscle</tissue>
    </source>
</reference>
<dbReference type="Proteomes" id="UP001187415">
    <property type="component" value="Unassembled WGS sequence"/>
</dbReference>
<dbReference type="PANTHER" id="PTHR14241:SF1">
    <property type="entry name" value="INTERFERON-INDUCED PROTEIN 44-RELATED"/>
    <property type="match status" value="1"/>
</dbReference>
<dbReference type="Gene3D" id="3.40.50.300">
    <property type="entry name" value="P-loop containing nucleotide triphosphate hydrolases"/>
    <property type="match status" value="1"/>
</dbReference>
<accession>A0AA88LIJ1</accession>
<dbReference type="CDD" id="cd00882">
    <property type="entry name" value="Ras_like_GTPase"/>
    <property type="match status" value="1"/>
</dbReference>
<dbReference type="AlphaFoldDB" id="A0AA88LIJ1"/>
<sequence length="310" mass="34233">MSLAQAAVLTCFKSTAIVPVPKLSSPTMPERPPPSLNEPWRKISWGDKLKDLQYVQKYQPEHSNIKSLRILLYGPVGAGKSSFINSVSNILRGRMSIPAAASATTSDKSFTTRYETHKIRKGKGQPKTFYPFVFNDIMGLEEGSDAGVSAEDIKLVMKGHVREGHKFNPVSPLSDRDRGYNPDPAPDDKVHVLVCVISANSAETKHSVLEKISNIRETAADLGIPQMGLITNIDAACGETEKDVKNVYKSKHLKKKMTDFSSAVGIPVNCIFPVKNYSHEIDINNDVDSLILSALRRMIDFGDDYIENMP</sequence>
<name>A0AA88LIJ1_CHASR</name>
<dbReference type="InterPro" id="IPR006073">
    <property type="entry name" value="GTP-bd"/>
</dbReference>
<dbReference type="GO" id="GO:0005525">
    <property type="term" value="F:GTP binding"/>
    <property type="evidence" value="ECO:0007669"/>
    <property type="project" value="InterPro"/>
</dbReference>
<evidence type="ECO:0000313" key="3">
    <source>
        <dbReference type="Proteomes" id="UP001187415"/>
    </source>
</evidence>
<proteinExistence type="predicted"/>
<protein>
    <recommendedName>
        <fullName evidence="1">G domain-containing protein</fullName>
    </recommendedName>
</protein>
<dbReference type="InterPro" id="IPR027417">
    <property type="entry name" value="P-loop_NTPase"/>
</dbReference>
<evidence type="ECO:0000313" key="2">
    <source>
        <dbReference type="EMBL" id="KAK2812302.1"/>
    </source>
</evidence>